<dbReference type="InterPro" id="IPR036983">
    <property type="entry name" value="AIM24_sf"/>
</dbReference>
<dbReference type="InterPro" id="IPR002838">
    <property type="entry name" value="AIM24"/>
</dbReference>
<keyword evidence="2" id="KW-1185">Reference proteome</keyword>
<dbReference type="eggNOG" id="COG2013">
    <property type="taxonomic scope" value="Bacteria"/>
</dbReference>
<organism evidence="1 2">
    <name type="scientific">Streptacidiphilus jiangxiensis</name>
    <dbReference type="NCBI Taxonomy" id="235985"/>
    <lineage>
        <taxon>Bacteria</taxon>
        <taxon>Bacillati</taxon>
        <taxon>Actinomycetota</taxon>
        <taxon>Actinomycetes</taxon>
        <taxon>Kitasatosporales</taxon>
        <taxon>Streptomycetaceae</taxon>
        <taxon>Streptacidiphilus</taxon>
    </lineage>
</organism>
<gene>
    <name evidence="1" type="ORF">SAMN05414137_11187</name>
</gene>
<dbReference type="Proteomes" id="UP000183015">
    <property type="component" value="Unassembled WGS sequence"/>
</dbReference>
<evidence type="ECO:0000313" key="1">
    <source>
        <dbReference type="EMBL" id="SEL66125.1"/>
    </source>
</evidence>
<dbReference type="RefSeq" id="WP_042449068.1">
    <property type="nucleotide sequence ID" value="NZ_BBPN01000015.1"/>
</dbReference>
<dbReference type="PANTHER" id="PTHR43657">
    <property type="entry name" value="TRYPTOPHAN RNA-BINDING ATTENUATOR PROTEIN-LIKE PROTEIN"/>
    <property type="match status" value="1"/>
</dbReference>
<dbReference type="InterPro" id="IPR016031">
    <property type="entry name" value="Trp_RNA-bd_attenuator-like_dom"/>
</dbReference>
<dbReference type="PANTHER" id="PTHR43657:SF1">
    <property type="entry name" value="ALTERED INHERITANCE OF MITOCHONDRIA PROTEIN 24, MITOCHONDRIAL"/>
    <property type="match status" value="1"/>
</dbReference>
<dbReference type="AlphaFoldDB" id="A0A1H7S0Y1"/>
<dbReference type="Gene3D" id="3.60.160.10">
    <property type="entry name" value="Mitochondrial biogenesis AIM24"/>
    <property type="match status" value="1"/>
</dbReference>
<protein>
    <submittedName>
        <fullName evidence="1">TIGR00266 family protein</fullName>
    </submittedName>
</protein>
<dbReference type="OrthoDB" id="6048299at2"/>
<evidence type="ECO:0000313" key="2">
    <source>
        <dbReference type="Proteomes" id="UP000183015"/>
    </source>
</evidence>
<dbReference type="EMBL" id="FOAZ01000011">
    <property type="protein sequence ID" value="SEL66125.1"/>
    <property type="molecule type" value="Genomic_DNA"/>
</dbReference>
<accession>A0A1H7S0Y1</accession>
<sequence length="251" mass="26029">MQAEIKGSTMPVLEVQLGPGEYVVTPHGELSWMSGNIQMSQTMSGGGPGNGGGFMGAIKRVMGGGSLFLTQYQAQGSAGLVAFASKVPGHIVPVDLAPGRSVMVHRHGWLAGTPGITPSVGFQQSIRGGLWGGDGFLLQKLEGQGRAWIELSGELTTYTLAPGQTMLAHPGHVGMFDQSVQFSMTRIPGIANKIFGQDGFLLVALTGPGQIWLQSMPLPNLAHSLAPYLPAQGGENVEAAGVGGLIGGMLR</sequence>
<dbReference type="STRING" id="235985.SAMN05414137_11187"/>
<proteinExistence type="predicted"/>
<reference evidence="2" key="1">
    <citation type="submission" date="2016-10" db="EMBL/GenBank/DDBJ databases">
        <authorList>
            <person name="Varghese N."/>
        </authorList>
    </citation>
    <scope>NUCLEOTIDE SEQUENCE [LARGE SCALE GENOMIC DNA]</scope>
    <source>
        <strain evidence="2">DSM 45096 / BCRC 16803 / CGMCC 4.1857 / CIP 109030 / JCM 12277 / KCTC 19219 / NBRC 100920 / 33214</strain>
    </source>
</reference>
<dbReference type="Pfam" id="PF01987">
    <property type="entry name" value="AIM24"/>
    <property type="match status" value="1"/>
</dbReference>
<name>A0A1H7S0Y1_STRJI</name>
<dbReference type="SUPFAM" id="SSF51219">
    <property type="entry name" value="TRAP-like"/>
    <property type="match status" value="1"/>
</dbReference>